<keyword evidence="2" id="KW-1185">Reference proteome</keyword>
<sequence length="88" mass="9753">MGTERPTERFWHPARRADGARHLFAGAPPAEGWSPRETLCGRHLDPSPVSSVEWLLYPTCPECWELLLSENVPPSPAELPTEPPPVGD</sequence>
<dbReference type="STRING" id="1050202.GCA_000384035_02225"/>
<reference evidence="1 2" key="1">
    <citation type="submission" date="2018-03" db="EMBL/GenBank/DDBJ databases">
        <title>Actinopolyspora mortivallis from Sahara, screening for active biomolecules.</title>
        <authorList>
            <person name="Selama O."/>
            <person name="Wellington E.M.H."/>
            <person name="Hacene H."/>
        </authorList>
    </citation>
    <scope>NUCLEOTIDE SEQUENCE [LARGE SCALE GENOMIC DNA]</scope>
    <source>
        <strain evidence="1 2">M5A</strain>
    </source>
</reference>
<dbReference type="AlphaFoldDB" id="A0A2T0GU14"/>
<dbReference type="Proteomes" id="UP000239352">
    <property type="component" value="Unassembled WGS sequence"/>
</dbReference>
<comment type="caution">
    <text evidence="1">The sequence shown here is derived from an EMBL/GenBank/DDBJ whole genome shotgun (WGS) entry which is preliminary data.</text>
</comment>
<name>A0A2T0GU14_ACTMO</name>
<dbReference type="RefSeq" id="WP_106114548.1">
    <property type="nucleotide sequence ID" value="NZ_PVSR01000029.1"/>
</dbReference>
<gene>
    <name evidence="1" type="ORF">CEP50_14830</name>
</gene>
<evidence type="ECO:0000313" key="2">
    <source>
        <dbReference type="Proteomes" id="UP000239352"/>
    </source>
</evidence>
<dbReference type="InParanoid" id="A0A2T0GU14"/>
<protein>
    <submittedName>
        <fullName evidence="1">Uncharacterized protein</fullName>
    </submittedName>
</protein>
<dbReference type="EMBL" id="PVSR01000029">
    <property type="protein sequence ID" value="PRW62592.1"/>
    <property type="molecule type" value="Genomic_DNA"/>
</dbReference>
<evidence type="ECO:0000313" key="1">
    <source>
        <dbReference type="EMBL" id="PRW62592.1"/>
    </source>
</evidence>
<proteinExistence type="predicted"/>
<organism evidence="1 2">
    <name type="scientific">Actinopolyspora mortivallis</name>
    <dbReference type="NCBI Taxonomy" id="33906"/>
    <lineage>
        <taxon>Bacteria</taxon>
        <taxon>Bacillati</taxon>
        <taxon>Actinomycetota</taxon>
        <taxon>Actinomycetes</taxon>
        <taxon>Actinopolysporales</taxon>
        <taxon>Actinopolysporaceae</taxon>
        <taxon>Actinopolyspora</taxon>
    </lineage>
</organism>
<accession>A0A2T0GU14</accession>